<keyword evidence="4" id="KW-1185">Reference proteome</keyword>
<evidence type="ECO:0000313" key="4">
    <source>
        <dbReference type="Proteomes" id="UP001232493"/>
    </source>
</evidence>
<dbReference type="Pfam" id="PF00534">
    <property type="entry name" value="Glycos_transf_1"/>
    <property type="match status" value="1"/>
</dbReference>
<dbReference type="CDD" id="cd03801">
    <property type="entry name" value="GT4_PimA-like"/>
    <property type="match status" value="1"/>
</dbReference>
<dbReference type="EMBL" id="CP069362">
    <property type="protein sequence ID" value="WGS66027.1"/>
    <property type="molecule type" value="Genomic_DNA"/>
</dbReference>
<dbReference type="InterPro" id="IPR001296">
    <property type="entry name" value="Glyco_trans_1"/>
</dbReference>
<evidence type="ECO:0000259" key="2">
    <source>
        <dbReference type="Pfam" id="PF00534"/>
    </source>
</evidence>
<evidence type="ECO:0000313" key="3">
    <source>
        <dbReference type="EMBL" id="WGS66027.1"/>
    </source>
</evidence>
<accession>A0ABY8PTT0</accession>
<reference evidence="3 4" key="1">
    <citation type="submission" date="2021-02" db="EMBL/GenBank/DDBJ databases">
        <title>Characterization of Marinitoga sp. nov. str. BP5-C20A.</title>
        <authorList>
            <person name="Erauso G."/>
            <person name="Postec A."/>
        </authorList>
    </citation>
    <scope>NUCLEOTIDE SEQUENCE [LARGE SCALE GENOMIC DNA]</scope>
    <source>
        <strain evidence="3 4">BP5-C20A</strain>
    </source>
</reference>
<proteinExistence type="predicted"/>
<dbReference type="PANTHER" id="PTHR46401:SF2">
    <property type="entry name" value="GLYCOSYLTRANSFERASE WBBK-RELATED"/>
    <property type="match status" value="1"/>
</dbReference>
<dbReference type="PANTHER" id="PTHR46401">
    <property type="entry name" value="GLYCOSYLTRANSFERASE WBBK-RELATED"/>
    <property type="match status" value="1"/>
</dbReference>
<gene>
    <name evidence="3" type="ORF">JRV97_05620</name>
</gene>
<evidence type="ECO:0000256" key="1">
    <source>
        <dbReference type="ARBA" id="ARBA00022679"/>
    </source>
</evidence>
<sequence length="436" mass="51515">MIKVKKMFLISGPIGPVIGSNQSFKNTLIEYLKSGYEVYHFAFFYRNSQKYNVKDFLKFKNYHFYGTPKVFEYIRNLISKKSTKKEISIPIPHPDAIIKPESEITTFQSIFFIFYTIFESIRALLLALFIKPDLVYSYEVFSVIPGYLIKKIFKIPAAKRFQGTYLDYNNLNNKKLWFHKLAYKLKFNLVIMANDGTKGNKVLKKLGINKYLFLLNGLDDKIKEKVDEEKIKYLKEKHNLKEHYVLGIFNRFHPFKRIDRAIYLLKQTIDNGINAKLLIGGMGGPMEDSLKKYAKELNVEKKIIWLGKIKYEEMKYYYKLCDVVLIVNDYANTGNQILEVSYLGIPTIATDDENNSKYLSFNNIYYVKPKEFSKNAIKGILYFYNNKNKFNKNELKSWKERMEIEIKEIEKILEEKNENTKFNRSKTTIYKRSSNK</sequence>
<dbReference type="SUPFAM" id="SSF53756">
    <property type="entry name" value="UDP-Glycosyltransferase/glycogen phosphorylase"/>
    <property type="match status" value="1"/>
</dbReference>
<keyword evidence="1" id="KW-0808">Transferase</keyword>
<dbReference type="RefSeq" id="WP_281000977.1">
    <property type="nucleotide sequence ID" value="NZ_CP069362.1"/>
</dbReference>
<organism evidence="3 4">
    <name type="scientific">Marinitoga aeolica</name>
    <dbReference type="NCBI Taxonomy" id="2809031"/>
    <lineage>
        <taxon>Bacteria</taxon>
        <taxon>Thermotogati</taxon>
        <taxon>Thermotogota</taxon>
        <taxon>Thermotogae</taxon>
        <taxon>Petrotogales</taxon>
        <taxon>Petrotogaceae</taxon>
        <taxon>Marinitoga</taxon>
    </lineage>
</organism>
<name>A0ABY8PTT0_9BACT</name>
<protein>
    <submittedName>
        <fullName evidence="3">Glycosyltransferase family 4 protein</fullName>
    </submittedName>
</protein>
<dbReference type="Gene3D" id="3.40.50.2000">
    <property type="entry name" value="Glycogen Phosphorylase B"/>
    <property type="match status" value="2"/>
</dbReference>
<dbReference type="Proteomes" id="UP001232493">
    <property type="component" value="Chromosome"/>
</dbReference>
<feature type="domain" description="Glycosyl transferase family 1" evidence="2">
    <location>
        <begin position="235"/>
        <end position="389"/>
    </location>
</feature>